<dbReference type="OrthoDB" id="9150437at2"/>
<evidence type="ECO:0000256" key="6">
    <source>
        <dbReference type="SAM" id="Phobius"/>
    </source>
</evidence>
<feature type="transmembrane region" description="Helical" evidence="6">
    <location>
        <begin position="210"/>
        <end position="232"/>
    </location>
</feature>
<dbReference type="PANTHER" id="PTHR42920">
    <property type="entry name" value="OS03G0707200 PROTEIN-RELATED"/>
    <property type="match status" value="1"/>
</dbReference>
<comment type="subcellular location">
    <subcellularLocation>
        <location evidence="1">Cell membrane</location>
        <topology evidence="1">Multi-pass membrane protein</topology>
    </subcellularLocation>
</comment>
<feature type="transmembrane region" description="Helical" evidence="6">
    <location>
        <begin position="12"/>
        <end position="32"/>
    </location>
</feature>
<feature type="transmembrane region" description="Helical" evidence="6">
    <location>
        <begin position="123"/>
        <end position="143"/>
    </location>
</feature>
<organism evidence="8 9">
    <name type="scientific">Desulfosarcina widdelii</name>
    <dbReference type="NCBI Taxonomy" id="947919"/>
    <lineage>
        <taxon>Bacteria</taxon>
        <taxon>Pseudomonadati</taxon>
        <taxon>Thermodesulfobacteriota</taxon>
        <taxon>Desulfobacteria</taxon>
        <taxon>Desulfobacterales</taxon>
        <taxon>Desulfosarcinaceae</taxon>
        <taxon>Desulfosarcina</taxon>
    </lineage>
</organism>
<evidence type="ECO:0000313" key="8">
    <source>
        <dbReference type="EMBL" id="BBO76105.1"/>
    </source>
</evidence>
<accession>A0A5K7Z5W9</accession>
<feature type="transmembrane region" description="Helical" evidence="6">
    <location>
        <begin position="69"/>
        <end position="90"/>
    </location>
</feature>
<keyword evidence="3 6" id="KW-0812">Transmembrane</keyword>
<feature type="transmembrane region" description="Helical" evidence="6">
    <location>
        <begin position="239"/>
        <end position="259"/>
    </location>
</feature>
<protein>
    <recommendedName>
        <fullName evidence="7">EamA domain-containing protein</fullName>
    </recommendedName>
</protein>
<dbReference type="InterPro" id="IPR051258">
    <property type="entry name" value="Diverse_Substrate_Transporter"/>
</dbReference>
<keyword evidence="2" id="KW-1003">Cell membrane</keyword>
<keyword evidence="5 6" id="KW-0472">Membrane</keyword>
<evidence type="ECO:0000256" key="1">
    <source>
        <dbReference type="ARBA" id="ARBA00004651"/>
    </source>
</evidence>
<feature type="domain" description="EamA" evidence="7">
    <location>
        <begin position="151"/>
        <end position="280"/>
    </location>
</feature>
<feature type="transmembrane region" description="Helical" evidence="6">
    <location>
        <begin position="181"/>
        <end position="198"/>
    </location>
</feature>
<feature type="transmembrane region" description="Helical" evidence="6">
    <location>
        <begin position="96"/>
        <end position="116"/>
    </location>
</feature>
<keyword evidence="9" id="KW-1185">Reference proteome</keyword>
<dbReference type="EMBL" id="AP021875">
    <property type="protein sequence ID" value="BBO76105.1"/>
    <property type="molecule type" value="Genomic_DNA"/>
</dbReference>
<evidence type="ECO:0000256" key="3">
    <source>
        <dbReference type="ARBA" id="ARBA00022692"/>
    </source>
</evidence>
<dbReference type="GO" id="GO:0005886">
    <property type="term" value="C:plasma membrane"/>
    <property type="evidence" value="ECO:0007669"/>
    <property type="project" value="UniProtKB-SubCell"/>
</dbReference>
<feature type="domain" description="EamA" evidence="7">
    <location>
        <begin position="12"/>
        <end position="140"/>
    </location>
</feature>
<dbReference type="SUPFAM" id="SSF103481">
    <property type="entry name" value="Multidrug resistance efflux transporter EmrE"/>
    <property type="match status" value="2"/>
</dbReference>
<dbReference type="AlphaFoldDB" id="A0A5K7Z5W9"/>
<dbReference type="Pfam" id="PF00892">
    <property type="entry name" value="EamA"/>
    <property type="match status" value="2"/>
</dbReference>
<evidence type="ECO:0000259" key="7">
    <source>
        <dbReference type="Pfam" id="PF00892"/>
    </source>
</evidence>
<dbReference type="InterPro" id="IPR037185">
    <property type="entry name" value="EmrE-like"/>
</dbReference>
<evidence type="ECO:0000256" key="5">
    <source>
        <dbReference type="ARBA" id="ARBA00023136"/>
    </source>
</evidence>
<evidence type="ECO:0000256" key="2">
    <source>
        <dbReference type="ARBA" id="ARBA00022475"/>
    </source>
</evidence>
<name>A0A5K7Z5W9_9BACT</name>
<gene>
    <name evidence="8" type="ORF">DSCW_35220</name>
</gene>
<dbReference type="InterPro" id="IPR000620">
    <property type="entry name" value="EamA_dom"/>
</dbReference>
<dbReference type="KEGG" id="dwd:DSCW_35220"/>
<feature type="transmembrane region" description="Helical" evidence="6">
    <location>
        <begin position="265"/>
        <end position="282"/>
    </location>
</feature>
<evidence type="ECO:0000313" key="9">
    <source>
        <dbReference type="Proteomes" id="UP000427769"/>
    </source>
</evidence>
<evidence type="ECO:0000256" key="4">
    <source>
        <dbReference type="ARBA" id="ARBA00022989"/>
    </source>
</evidence>
<keyword evidence="4 6" id="KW-1133">Transmembrane helix</keyword>
<proteinExistence type="predicted"/>
<dbReference type="Proteomes" id="UP000427769">
    <property type="component" value="Chromosome"/>
</dbReference>
<reference evidence="8 9" key="1">
    <citation type="submission" date="2019-11" db="EMBL/GenBank/DDBJ databases">
        <title>Comparative genomics of hydrocarbon-degrading Desulfosarcina strains.</title>
        <authorList>
            <person name="Watanabe M."/>
            <person name="Kojima H."/>
            <person name="Fukui M."/>
        </authorList>
    </citation>
    <scope>NUCLEOTIDE SEQUENCE [LARGE SCALE GENOMIC DNA]</scope>
    <source>
        <strain evidence="8 9">PP31</strain>
    </source>
</reference>
<feature type="transmembrane region" description="Helical" evidence="6">
    <location>
        <begin position="149"/>
        <end position="169"/>
    </location>
</feature>
<feature type="transmembrane region" description="Helical" evidence="6">
    <location>
        <begin position="38"/>
        <end position="57"/>
    </location>
</feature>
<dbReference type="PANTHER" id="PTHR42920:SF11">
    <property type="entry name" value="INNER MEMBRANE PROTEIN YTFF"/>
    <property type="match status" value="1"/>
</dbReference>
<sequence>MIVKPDRASGLVEIHVAVLLFGLAGLFAKFLTLPAWCIVLGRTGFATMALSAVLVFGKRGRYPQGGKTIALFCLLGIILAIHWITFFHAIQISSVAVGLLAFSTFPVFITCLEPFWFNEKRRAIDWVTALLVLTGLGIIVYPSGFRGQVFSGVIWGTLAGFTFAILSLLNRKWVRDYPPVVIALYQNAVATLVLLPMLAMVDLHVDTRQIGLLVFLGVICTALSHALFIRGLRFVRAQLASVIACLEPVYGIAFAFFLLHEVPSTSTLAGGALIVITAVMATHRRAPV</sequence>